<evidence type="ECO:0000256" key="5">
    <source>
        <dbReference type="ARBA" id="ARBA00022605"/>
    </source>
</evidence>
<dbReference type="EMBL" id="PVNK01000221">
    <property type="protein sequence ID" value="PRP92142.1"/>
    <property type="molecule type" value="Genomic_DNA"/>
</dbReference>
<comment type="cofactor">
    <cofactor evidence="1 11">
        <name>pyridoxal 5'-phosphate</name>
        <dbReference type="ChEBI" id="CHEBI:597326"/>
    </cofactor>
</comment>
<evidence type="ECO:0000256" key="3">
    <source>
        <dbReference type="ARBA" id="ARBA00009982"/>
    </source>
</evidence>
<dbReference type="EC" id="4.2.1.20" evidence="11"/>
<dbReference type="InterPro" id="IPR036052">
    <property type="entry name" value="TrpB-like_PALP_sf"/>
</dbReference>
<organism evidence="13 14">
    <name type="scientific">Enhygromyxa salina</name>
    <dbReference type="NCBI Taxonomy" id="215803"/>
    <lineage>
        <taxon>Bacteria</taxon>
        <taxon>Pseudomonadati</taxon>
        <taxon>Myxococcota</taxon>
        <taxon>Polyangia</taxon>
        <taxon>Nannocystales</taxon>
        <taxon>Nannocystaceae</taxon>
        <taxon>Enhygromyxa</taxon>
    </lineage>
</organism>
<proteinExistence type="inferred from homology"/>
<dbReference type="Pfam" id="PF00291">
    <property type="entry name" value="PALP"/>
    <property type="match status" value="1"/>
</dbReference>
<dbReference type="AlphaFoldDB" id="A0A2S9XH11"/>
<evidence type="ECO:0000259" key="12">
    <source>
        <dbReference type="Pfam" id="PF00291"/>
    </source>
</evidence>
<dbReference type="NCBIfam" id="TIGR00263">
    <property type="entry name" value="trpB"/>
    <property type="match status" value="1"/>
</dbReference>
<dbReference type="Proteomes" id="UP000237968">
    <property type="component" value="Unassembled WGS sequence"/>
</dbReference>
<evidence type="ECO:0000256" key="2">
    <source>
        <dbReference type="ARBA" id="ARBA00004733"/>
    </source>
</evidence>
<evidence type="ECO:0000256" key="6">
    <source>
        <dbReference type="ARBA" id="ARBA00022822"/>
    </source>
</evidence>
<dbReference type="PROSITE" id="PS00168">
    <property type="entry name" value="TRP_SYNTHASE_BETA"/>
    <property type="match status" value="1"/>
</dbReference>
<dbReference type="GO" id="GO:0005737">
    <property type="term" value="C:cytoplasm"/>
    <property type="evidence" value="ECO:0007669"/>
    <property type="project" value="TreeGrafter"/>
</dbReference>
<keyword evidence="5 11" id="KW-0028">Amino-acid biosynthesis</keyword>
<dbReference type="FunFam" id="3.40.50.1100:FF:000001">
    <property type="entry name" value="Tryptophan synthase beta chain"/>
    <property type="match status" value="1"/>
</dbReference>
<keyword evidence="14" id="KW-1185">Reference proteome</keyword>
<dbReference type="RefSeq" id="WP_106394333.1">
    <property type="nucleotide sequence ID" value="NZ_PVNK01000221.1"/>
</dbReference>
<feature type="modified residue" description="N6-(pyridoxal phosphate)lysine" evidence="11">
    <location>
        <position position="96"/>
    </location>
</feature>
<comment type="catalytic activity">
    <reaction evidence="10 11">
        <text>(1S,2R)-1-C-(indol-3-yl)glycerol 3-phosphate + L-serine = D-glyceraldehyde 3-phosphate + L-tryptophan + H2O</text>
        <dbReference type="Rhea" id="RHEA:10532"/>
        <dbReference type="ChEBI" id="CHEBI:15377"/>
        <dbReference type="ChEBI" id="CHEBI:33384"/>
        <dbReference type="ChEBI" id="CHEBI:57912"/>
        <dbReference type="ChEBI" id="CHEBI:58866"/>
        <dbReference type="ChEBI" id="CHEBI:59776"/>
        <dbReference type="EC" id="4.2.1.20"/>
    </reaction>
</comment>
<comment type="similarity">
    <text evidence="3 11">Belongs to the TrpB family.</text>
</comment>
<comment type="function">
    <text evidence="11">The beta subunit is responsible for the synthesis of L-tryptophan from indole and L-serine.</text>
</comment>
<sequence>MSATAPDPESPPSLASFGEFGGRFVAETLMPAVEELAREWPIAWADEAFRAEYSRILAEYVGRPSPLTPAPRLAAAIGGGEIWLKREDLNHTGAHKINNCVGQVLLARRLGKTRIIAETGAGQHGVATATVCAYFGMPCVVYMGAEDVARQALNVFRMRLLGAEVHAVHGGAATLKDAINEALRDWVANVADTHYVIGSVMGPDPYPVMVRELQRVIGDEARAQCLDRLGRLPDAVVACVGGGSNAMGIFAAFVDDPEVALIGVEAAGEGLEGRHAATMSRGEVGVYHGMRSLVLQDDDGQLQEAHSISAGLDYPGVGPEHAFLRERGRARYLAIDDEQALAALRLLSQTEGIIPALESAHAIAALEQLTRELGPEAKILVNLSGRGDKDMHTVMGRLDAESLALVERARTRHERAGEGAP</sequence>
<keyword evidence="7 11" id="KW-0663">Pyridoxal phosphate</keyword>
<dbReference type="PIRSF" id="PIRSF001413">
    <property type="entry name" value="Trp_syn_beta"/>
    <property type="match status" value="1"/>
</dbReference>
<gene>
    <name evidence="13" type="primary">trpB_2</name>
    <name evidence="11" type="synonym">trpB</name>
    <name evidence="13" type="ORF">ENSA5_50890</name>
</gene>
<dbReference type="CDD" id="cd06446">
    <property type="entry name" value="Trp-synth_B"/>
    <property type="match status" value="1"/>
</dbReference>
<dbReference type="GO" id="GO:0004834">
    <property type="term" value="F:tryptophan synthase activity"/>
    <property type="evidence" value="ECO:0007669"/>
    <property type="project" value="UniProtKB-UniRule"/>
</dbReference>
<dbReference type="UniPathway" id="UPA00035">
    <property type="reaction ID" value="UER00044"/>
</dbReference>
<dbReference type="PANTHER" id="PTHR48077">
    <property type="entry name" value="TRYPTOPHAN SYNTHASE-RELATED"/>
    <property type="match status" value="1"/>
</dbReference>
<protein>
    <recommendedName>
        <fullName evidence="11">Tryptophan synthase beta chain</fullName>
        <ecNumber evidence="11">4.2.1.20</ecNumber>
    </recommendedName>
</protein>
<keyword evidence="9 11" id="KW-0456">Lyase</keyword>
<name>A0A2S9XH11_9BACT</name>
<dbReference type="FunFam" id="3.40.50.1100:FF:000004">
    <property type="entry name" value="Tryptophan synthase beta chain"/>
    <property type="match status" value="1"/>
</dbReference>
<dbReference type="InterPro" id="IPR006654">
    <property type="entry name" value="Trp_synth_beta"/>
</dbReference>
<dbReference type="InterPro" id="IPR006653">
    <property type="entry name" value="Trp_synth_b_CS"/>
</dbReference>
<dbReference type="Gene3D" id="3.40.50.1100">
    <property type="match status" value="2"/>
</dbReference>
<dbReference type="SUPFAM" id="SSF53686">
    <property type="entry name" value="Tryptophan synthase beta subunit-like PLP-dependent enzymes"/>
    <property type="match status" value="1"/>
</dbReference>
<comment type="subunit">
    <text evidence="4 11">Tetramer of two alpha and two beta chains.</text>
</comment>
<evidence type="ECO:0000256" key="1">
    <source>
        <dbReference type="ARBA" id="ARBA00001933"/>
    </source>
</evidence>
<evidence type="ECO:0000256" key="10">
    <source>
        <dbReference type="ARBA" id="ARBA00049047"/>
    </source>
</evidence>
<reference evidence="13 14" key="1">
    <citation type="submission" date="2018-03" db="EMBL/GenBank/DDBJ databases">
        <title>Draft Genome Sequences of the Obligatory Marine Myxobacteria Enhygromyxa salina SWB005.</title>
        <authorList>
            <person name="Poehlein A."/>
            <person name="Moghaddam J.A."/>
            <person name="Harms H."/>
            <person name="Alanjari M."/>
            <person name="Koenig G.M."/>
            <person name="Daniel R."/>
            <person name="Schaeberle T.F."/>
        </authorList>
    </citation>
    <scope>NUCLEOTIDE SEQUENCE [LARGE SCALE GENOMIC DNA]</scope>
    <source>
        <strain evidence="13 14">SWB005</strain>
    </source>
</reference>
<evidence type="ECO:0000256" key="7">
    <source>
        <dbReference type="ARBA" id="ARBA00022898"/>
    </source>
</evidence>
<dbReference type="InterPro" id="IPR001926">
    <property type="entry name" value="TrpB-like_PALP"/>
</dbReference>
<evidence type="ECO:0000256" key="4">
    <source>
        <dbReference type="ARBA" id="ARBA00011270"/>
    </source>
</evidence>
<dbReference type="PANTHER" id="PTHR48077:SF3">
    <property type="entry name" value="TRYPTOPHAN SYNTHASE"/>
    <property type="match status" value="1"/>
</dbReference>
<evidence type="ECO:0000256" key="9">
    <source>
        <dbReference type="ARBA" id="ARBA00023239"/>
    </source>
</evidence>
<dbReference type="InterPro" id="IPR023026">
    <property type="entry name" value="Trp_synth_beta/beta-like"/>
</dbReference>
<comment type="caution">
    <text evidence="13">The sequence shown here is derived from an EMBL/GenBank/DDBJ whole genome shotgun (WGS) entry which is preliminary data.</text>
</comment>
<evidence type="ECO:0000256" key="8">
    <source>
        <dbReference type="ARBA" id="ARBA00023141"/>
    </source>
</evidence>
<evidence type="ECO:0000313" key="14">
    <source>
        <dbReference type="Proteomes" id="UP000237968"/>
    </source>
</evidence>
<evidence type="ECO:0000313" key="13">
    <source>
        <dbReference type="EMBL" id="PRP92142.1"/>
    </source>
</evidence>
<dbReference type="HAMAP" id="MF_00133">
    <property type="entry name" value="Trp_synth_beta"/>
    <property type="match status" value="1"/>
</dbReference>
<feature type="domain" description="Tryptophan synthase beta chain-like PALP" evidence="12">
    <location>
        <begin position="62"/>
        <end position="385"/>
    </location>
</feature>
<dbReference type="OrthoDB" id="9766131at2"/>
<evidence type="ECO:0000256" key="11">
    <source>
        <dbReference type="HAMAP-Rule" id="MF_00133"/>
    </source>
</evidence>
<keyword evidence="8 11" id="KW-0057">Aromatic amino acid biosynthesis</keyword>
<accession>A0A2S9XH11</accession>
<keyword evidence="6 11" id="KW-0822">Tryptophan biosynthesis</keyword>
<comment type="pathway">
    <text evidence="2 11">Amino-acid biosynthesis; L-tryptophan biosynthesis; L-tryptophan from chorismate: step 5/5.</text>
</comment>